<keyword evidence="1" id="KW-1133">Transmembrane helix</keyword>
<keyword evidence="1" id="KW-0472">Membrane</keyword>
<sequence length="93" mass="10700">MSCVITFPNSFSTYLYSHNTSSNSHYNQPLTSPYWHIHIPFLHMPKPSLFTSLILSSTEVKPTLYCLTSYLIISLLVCLHIHLSIFISTTFIF</sequence>
<evidence type="ECO:0000256" key="1">
    <source>
        <dbReference type="SAM" id="Phobius"/>
    </source>
</evidence>
<evidence type="ECO:0000313" key="2">
    <source>
        <dbReference type="EMBL" id="JAP14995.1"/>
    </source>
</evidence>
<organism evidence="2">
    <name type="scientific">Solanum chacoense</name>
    <name type="common">Chaco potato</name>
    <dbReference type="NCBI Taxonomy" id="4108"/>
    <lineage>
        <taxon>Eukaryota</taxon>
        <taxon>Viridiplantae</taxon>
        <taxon>Streptophyta</taxon>
        <taxon>Embryophyta</taxon>
        <taxon>Tracheophyta</taxon>
        <taxon>Spermatophyta</taxon>
        <taxon>Magnoliopsida</taxon>
        <taxon>eudicotyledons</taxon>
        <taxon>Gunneridae</taxon>
        <taxon>Pentapetalae</taxon>
        <taxon>asterids</taxon>
        <taxon>lamiids</taxon>
        <taxon>Solanales</taxon>
        <taxon>Solanaceae</taxon>
        <taxon>Solanoideae</taxon>
        <taxon>Solaneae</taxon>
        <taxon>Solanum</taxon>
    </lineage>
</organism>
<dbReference type="EMBL" id="GEDG01025796">
    <property type="protein sequence ID" value="JAP14995.1"/>
    <property type="molecule type" value="Transcribed_RNA"/>
</dbReference>
<feature type="transmembrane region" description="Helical" evidence="1">
    <location>
        <begin position="70"/>
        <end position="92"/>
    </location>
</feature>
<keyword evidence="1" id="KW-0812">Transmembrane</keyword>
<dbReference type="AlphaFoldDB" id="A0A0V0H4D0"/>
<accession>A0A0V0H4D0</accession>
<reference evidence="2" key="1">
    <citation type="submission" date="2015-12" db="EMBL/GenBank/DDBJ databases">
        <title>Gene expression during late stages of embryo sac development: a critical building block for successful pollen-pistil interactions.</title>
        <authorList>
            <person name="Liu Y."/>
            <person name="Joly V."/>
            <person name="Sabar M."/>
            <person name="Matton D.P."/>
        </authorList>
    </citation>
    <scope>NUCLEOTIDE SEQUENCE</scope>
</reference>
<name>A0A0V0H4D0_SOLCH</name>
<proteinExistence type="predicted"/>
<protein>
    <submittedName>
        <fullName evidence="2">Putative ovule protein</fullName>
    </submittedName>
</protein>